<evidence type="ECO:0000256" key="1">
    <source>
        <dbReference type="SAM" id="MobiDB-lite"/>
    </source>
</evidence>
<gene>
    <name evidence="2" type="ORF">BDZ94DRAFT_1232113</name>
</gene>
<dbReference type="PROSITE" id="PS51257">
    <property type="entry name" value="PROKAR_LIPOPROTEIN"/>
    <property type="match status" value="1"/>
</dbReference>
<feature type="region of interest" description="Disordered" evidence="1">
    <location>
        <begin position="55"/>
        <end position="84"/>
    </location>
</feature>
<feature type="compositionally biased region" description="Basic and acidic residues" evidence="1">
    <location>
        <begin position="55"/>
        <end position="74"/>
    </location>
</feature>
<reference evidence="2" key="1">
    <citation type="submission" date="2020-11" db="EMBL/GenBank/DDBJ databases">
        <authorList>
            <consortium name="DOE Joint Genome Institute"/>
            <person name="Ahrendt S."/>
            <person name="Riley R."/>
            <person name="Andreopoulos W."/>
            <person name="Labutti K."/>
            <person name="Pangilinan J."/>
            <person name="Ruiz-Duenas F.J."/>
            <person name="Barrasa J.M."/>
            <person name="Sanchez-Garcia M."/>
            <person name="Camarero S."/>
            <person name="Miyauchi S."/>
            <person name="Serrano A."/>
            <person name="Linde D."/>
            <person name="Babiker R."/>
            <person name="Drula E."/>
            <person name="Ayuso-Fernandez I."/>
            <person name="Pacheco R."/>
            <person name="Padilla G."/>
            <person name="Ferreira P."/>
            <person name="Barriuso J."/>
            <person name="Kellner H."/>
            <person name="Castanera R."/>
            <person name="Alfaro M."/>
            <person name="Ramirez L."/>
            <person name="Pisabarro A.G."/>
            <person name="Kuo A."/>
            <person name="Tritt A."/>
            <person name="Lipzen A."/>
            <person name="He G."/>
            <person name="Yan M."/>
            <person name="Ng V."/>
            <person name="Cullen D."/>
            <person name="Martin F."/>
            <person name="Rosso M.-N."/>
            <person name="Henrissat B."/>
            <person name="Hibbett D."/>
            <person name="Martinez A.T."/>
            <person name="Grigoriev I.V."/>
        </authorList>
    </citation>
    <scope>NUCLEOTIDE SEQUENCE</scope>
    <source>
        <strain evidence="2">CBS 247.69</strain>
    </source>
</reference>
<proteinExistence type="predicted"/>
<organism evidence="2 3">
    <name type="scientific">Collybia nuda</name>
    <dbReference type="NCBI Taxonomy" id="64659"/>
    <lineage>
        <taxon>Eukaryota</taxon>
        <taxon>Fungi</taxon>
        <taxon>Dikarya</taxon>
        <taxon>Basidiomycota</taxon>
        <taxon>Agaricomycotina</taxon>
        <taxon>Agaricomycetes</taxon>
        <taxon>Agaricomycetidae</taxon>
        <taxon>Agaricales</taxon>
        <taxon>Tricholomatineae</taxon>
        <taxon>Clitocybaceae</taxon>
        <taxon>Collybia</taxon>
    </lineage>
</organism>
<dbReference type="Proteomes" id="UP000807353">
    <property type="component" value="Unassembled WGS sequence"/>
</dbReference>
<comment type="caution">
    <text evidence="2">The sequence shown here is derived from an EMBL/GenBank/DDBJ whole genome shotgun (WGS) entry which is preliminary data.</text>
</comment>
<accession>A0A9P5YIL9</accession>
<protein>
    <submittedName>
        <fullName evidence="2">Uncharacterized protein</fullName>
    </submittedName>
</protein>
<feature type="region of interest" description="Disordered" evidence="1">
    <location>
        <begin position="166"/>
        <end position="190"/>
    </location>
</feature>
<evidence type="ECO:0000313" key="2">
    <source>
        <dbReference type="EMBL" id="KAF9468526.1"/>
    </source>
</evidence>
<keyword evidence="3" id="KW-1185">Reference proteome</keyword>
<dbReference type="EMBL" id="MU150232">
    <property type="protein sequence ID" value="KAF9468526.1"/>
    <property type="molecule type" value="Genomic_DNA"/>
</dbReference>
<name>A0A9P5YIL9_9AGAR</name>
<evidence type="ECO:0000313" key="3">
    <source>
        <dbReference type="Proteomes" id="UP000807353"/>
    </source>
</evidence>
<dbReference type="AlphaFoldDB" id="A0A9P5YIL9"/>
<sequence length="196" mass="21621">MSKLCERKGSGLLIFASWGGCHNVDVDARVEMSQTPWVDERGLYRRSRTKLYENHDIKPRGTCRRERQGSESRGRAGGHSGGKKSIVREAGVVLWDCGEGIKKMETENSLLKVEATQVLFPRTGVVMLIIAGGEKKPVKVGHQQRGKIQILPRLNPFQKLRSLANGIQGVGGDRGRPVGSRGGPVKTHESRMVIEL</sequence>